<dbReference type="EC" id="2.3.1.-" evidence="5"/>
<dbReference type="FunFam" id="2.160.10.10:FF:000008">
    <property type="entry name" value="Maltose O-acetyltransferase"/>
    <property type="match status" value="1"/>
</dbReference>
<keyword evidence="3" id="KW-0677">Repeat</keyword>
<evidence type="ECO:0000256" key="1">
    <source>
        <dbReference type="ARBA" id="ARBA00007274"/>
    </source>
</evidence>
<dbReference type="PANTHER" id="PTHR43017">
    <property type="entry name" value="GALACTOSIDE O-ACETYLTRANSFERASE"/>
    <property type="match status" value="1"/>
</dbReference>
<dbReference type="AlphaFoldDB" id="A0A316HFC3"/>
<comment type="caution">
    <text evidence="7">The sequence shown here is derived from an EMBL/GenBank/DDBJ whole genome shotgun (WGS) entry which is preliminary data.</text>
</comment>
<keyword evidence="8" id="KW-1185">Reference proteome</keyword>
<dbReference type="SUPFAM" id="SSF51161">
    <property type="entry name" value="Trimeric LpxA-like enzymes"/>
    <property type="match status" value="1"/>
</dbReference>
<evidence type="ECO:0000256" key="3">
    <source>
        <dbReference type="ARBA" id="ARBA00022737"/>
    </source>
</evidence>
<evidence type="ECO:0000256" key="4">
    <source>
        <dbReference type="ARBA" id="ARBA00023315"/>
    </source>
</evidence>
<name>A0A316HFC3_9SPHI</name>
<evidence type="ECO:0000256" key="5">
    <source>
        <dbReference type="RuleBase" id="RU367021"/>
    </source>
</evidence>
<dbReference type="InterPro" id="IPR011004">
    <property type="entry name" value="Trimer_LpxA-like_sf"/>
</dbReference>
<dbReference type="Proteomes" id="UP000245678">
    <property type="component" value="Unassembled WGS sequence"/>
</dbReference>
<sequence>MGEAESESLMLKAEGPTMFHPLPLALLAIVYICGRQNPAIMTELEKMIGGQLYNAGDAGLVDARSKARLLFTQYNAAGYDDKETKTTILKQLLGGFKGNIDIQSPFYCDYGFNITAGENLFMNFNCIVLDCAKVTFGDNVFLAPNVQIYTAYHPIIAAERIKGPEYAAPITIGNNVWLGGGVIVCPGVTIGDNTTIGAGSVVTRDIPANVVAVGNPCRVIKTL</sequence>
<reference evidence="7 8" key="1">
    <citation type="submission" date="2018-05" db="EMBL/GenBank/DDBJ databases">
        <title>Genomic Encyclopedia of Archaeal and Bacterial Type Strains, Phase II (KMG-II): from individual species to whole genera.</title>
        <authorList>
            <person name="Goeker M."/>
        </authorList>
    </citation>
    <scope>NUCLEOTIDE SEQUENCE [LARGE SCALE GENOMIC DNA]</scope>
    <source>
        <strain evidence="7 8">DSM 19975</strain>
    </source>
</reference>
<evidence type="ECO:0000256" key="2">
    <source>
        <dbReference type="ARBA" id="ARBA00022679"/>
    </source>
</evidence>
<keyword evidence="4 5" id="KW-0012">Acyltransferase</keyword>
<dbReference type="InterPro" id="IPR018357">
    <property type="entry name" value="Hexapep_transf_CS"/>
</dbReference>
<dbReference type="GO" id="GO:0008870">
    <property type="term" value="F:galactoside O-acetyltransferase activity"/>
    <property type="evidence" value="ECO:0007669"/>
    <property type="project" value="TreeGrafter"/>
</dbReference>
<accession>A0A316HFC3</accession>
<dbReference type="EMBL" id="QGHA01000002">
    <property type="protein sequence ID" value="PWK78710.1"/>
    <property type="molecule type" value="Genomic_DNA"/>
</dbReference>
<comment type="similarity">
    <text evidence="1 5">Belongs to the transferase hexapeptide repeat family.</text>
</comment>
<evidence type="ECO:0000259" key="6">
    <source>
        <dbReference type="SMART" id="SM01266"/>
    </source>
</evidence>
<dbReference type="Pfam" id="PF00132">
    <property type="entry name" value="Hexapep"/>
    <property type="match status" value="1"/>
</dbReference>
<dbReference type="Pfam" id="PF12464">
    <property type="entry name" value="Mac"/>
    <property type="match status" value="1"/>
</dbReference>
<keyword evidence="2 5" id="KW-0808">Transferase</keyword>
<evidence type="ECO:0000313" key="8">
    <source>
        <dbReference type="Proteomes" id="UP000245678"/>
    </source>
</evidence>
<dbReference type="PANTHER" id="PTHR43017:SF1">
    <property type="entry name" value="ACETYLTRANSFERASE YJL218W-RELATED"/>
    <property type="match status" value="1"/>
</dbReference>
<dbReference type="Gene3D" id="2.160.10.10">
    <property type="entry name" value="Hexapeptide repeat proteins"/>
    <property type="match status" value="1"/>
</dbReference>
<dbReference type="InterPro" id="IPR039369">
    <property type="entry name" value="LacA-like"/>
</dbReference>
<protein>
    <recommendedName>
        <fullName evidence="5">Acetyltransferase</fullName>
        <ecNumber evidence="5">2.3.1.-</ecNumber>
    </recommendedName>
</protein>
<gene>
    <name evidence="7" type="ORF">LX99_01158</name>
</gene>
<dbReference type="SMART" id="SM01266">
    <property type="entry name" value="Mac"/>
    <property type="match status" value="1"/>
</dbReference>
<evidence type="ECO:0000313" key="7">
    <source>
        <dbReference type="EMBL" id="PWK78710.1"/>
    </source>
</evidence>
<dbReference type="InterPro" id="IPR024688">
    <property type="entry name" value="Mac_dom"/>
</dbReference>
<organism evidence="7 8">
    <name type="scientific">Mucilaginibacter oryzae</name>
    <dbReference type="NCBI Taxonomy" id="468058"/>
    <lineage>
        <taxon>Bacteria</taxon>
        <taxon>Pseudomonadati</taxon>
        <taxon>Bacteroidota</taxon>
        <taxon>Sphingobacteriia</taxon>
        <taxon>Sphingobacteriales</taxon>
        <taxon>Sphingobacteriaceae</taxon>
        <taxon>Mucilaginibacter</taxon>
    </lineage>
</organism>
<dbReference type="CDD" id="cd03357">
    <property type="entry name" value="LbH_MAT_GAT"/>
    <property type="match status" value="1"/>
</dbReference>
<feature type="domain" description="Maltose/galactoside acetyltransferase" evidence="6">
    <location>
        <begin position="44"/>
        <end position="98"/>
    </location>
</feature>
<dbReference type="PROSITE" id="PS00101">
    <property type="entry name" value="HEXAPEP_TRANSFERASES"/>
    <property type="match status" value="1"/>
</dbReference>
<dbReference type="InterPro" id="IPR001451">
    <property type="entry name" value="Hexapep"/>
</dbReference>
<proteinExistence type="inferred from homology"/>